<proteinExistence type="predicted"/>
<dbReference type="EMBL" id="CP019064">
    <property type="protein sequence ID" value="AVF38081.1"/>
    <property type="molecule type" value="Genomic_DNA"/>
</dbReference>
<keyword evidence="1" id="KW-0732">Signal</keyword>
<reference evidence="3" key="1">
    <citation type="submission" date="2017-01" db="EMBL/GenBank/DDBJ databases">
        <title>Genome sequence of Rouxiella sp. ERMR1:05.</title>
        <authorList>
            <person name="Kumar R."/>
            <person name="Singh D."/>
            <person name="Kumar S."/>
        </authorList>
    </citation>
    <scope>NUCLEOTIDE SEQUENCE [LARGE SCALE GENOMIC DNA]</scope>
    <source>
        <strain evidence="3">ERMR1:05</strain>
        <plasmid evidence="3">unnamed2</plasmid>
    </source>
</reference>
<dbReference type="KEGG" id="rox:BV494_24605"/>
<protein>
    <submittedName>
        <fullName evidence="2">Type-F conjugative transfer system pilin assembly protein TrbC</fullName>
    </submittedName>
</protein>
<dbReference type="NCBIfam" id="TIGR02742">
    <property type="entry name" value="TrbC_Ftype"/>
    <property type="match status" value="1"/>
</dbReference>
<evidence type="ECO:0000313" key="3">
    <source>
        <dbReference type="Proteomes" id="UP000239197"/>
    </source>
</evidence>
<organism evidence="2 3">
    <name type="scientific">Rahnella sikkimica</name>
    <dbReference type="NCBI Taxonomy" id="1805933"/>
    <lineage>
        <taxon>Bacteria</taxon>
        <taxon>Pseudomonadati</taxon>
        <taxon>Pseudomonadota</taxon>
        <taxon>Gammaproteobacteria</taxon>
        <taxon>Enterobacterales</taxon>
        <taxon>Yersiniaceae</taxon>
        <taxon>Rahnella</taxon>
    </lineage>
</organism>
<dbReference type="Proteomes" id="UP000239197">
    <property type="component" value="Plasmid unnamed2"/>
</dbReference>
<keyword evidence="2" id="KW-0614">Plasmid</keyword>
<dbReference type="RefSeq" id="WP_104925409.1">
    <property type="nucleotide sequence ID" value="NZ_CP019064.1"/>
</dbReference>
<name>A0A2L1UYW5_9GAMM</name>
<sequence>MKNYRALLLATLFTLPAYAVAASVQGDQQFINEQLRAGEAMRHAPVPDFLKSLPGNAALSAPQQSFIEGLRSDTPQAMPEKPVPQALYFVSFSMPEDGLKALVLEADRLRIPATLRGLVNNDLRQTANAVLKLVSDDKRGGVQVDPTAYKTYGITAVPALVVTCNGHYDRVGGNIAPVQALRKIAESGECSAVAKKLLTAAGESR</sequence>
<dbReference type="InterPro" id="IPR014113">
    <property type="entry name" value="T4SS_TrbC_subgr"/>
</dbReference>
<geneLocation type="plasmid" evidence="2 3">
    <name>unnamed2</name>
</geneLocation>
<evidence type="ECO:0000313" key="2">
    <source>
        <dbReference type="EMBL" id="AVF38081.1"/>
    </source>
</evidence>
<feature type="signal peptide" evidence="1">
    <location>
        <begin position="1"/>
        <end position="21"/>
    </location>
</feature>
<keyword evidence="3" id="KW-1185">Reference proteome</keyword>
<dbReference type="AlphaFoldDB" id="A0A2L1UYW5"/>
<accession>A0A2L1UYW5</accession>
<gene>
    <name evidence="2" type="ORF">BV494_24605</name>
</gene>
<dbReference type="Pfam" id="PF09673">
    <property type="entry name" value="TrbC_Ftype"/>
    <property type="match status" value="1"/>
</dbReference>
<feature type="chain" id="PRO_5014811264" evidence="1">
    <location>
        <begin position="22"/>
        <end position="205"/>
    </location>
</feature>
<evidence type="ECO:0000256" key="1">
    <source>
        <dbReference type="SAM" id="SignalP"/>
    </source>
</evidence>
<dbReference type="InterPro" id="IPR019106">
    <property type="entry name" value="T4SS_TrbC"/>
</dbReference>
<dbReference type="OrthoDB" id="6139428at2"/>